<protein>
    <submittedName>
        <fullName evidence="2">Uncharacterized protein</fullName>
    </submittedName>
</protein>
<dbReference type="Proteomes" id="UP000265515">
    <property type="component" value="Unassembled WGS sequence"/>
</dbReference>
<sequence length="252" mass="25501">MAEGQPQDAFVVGCGQVLHQSPHVSEASRTVSPATSPLTSINCGVEPSRSFNRGSSTPPPVLPRPGVRDKATPQSGSSNVHSSVHHSPGSDYIINRLVRDIEAGVFPTDGPVGVGGGGSHNPTAAARLSPRPPTPGSDNVNVAIPVTGVGGSSNSPTNVAGGGGSSAGERAERGCVRPPDTPKNTNKWGGGGGTVLCQARNEVKTLLGEETEAMGMGRTKAGFGRSLKIGCGKEDTIAMTVSATARRGQPRG</sequence>
<gene>
    <name evidence="2" type="ORF">CBR_g6522</name>
</gene>
<dbReference type="Gramene" id="GBG70394">
    <property type="protein sequence ID" value="GBG70394"/>
    <property type="gene ID" value="CBR_g6522"/>
</dbReference>
<feature type="region of interest" description="Disordered" evidence="1">
    <location>
        <begin position="114"/>
        <end position="192"/>
    </location>
</feature>
<feature type="region of interest" description="Disordered" evidence="1">
    <location>
        <begin position="21"/>
        <end position="89"/>
    </location>
</feature>
<organism evidence="2 3">
    <name type="scientific">Chara braunii</name>
    <name type="common">Braun's stonewort</name>
    <dbReference type="NCBI Taxonomy" id="69332"/>
    <lineage>
        <taxon>Eukaryota</taxon>
        <taxon>Viridiplantae</taxon>
        <taxon>Streptophyta</taxon>
        <taxon>Charophyceae</taxon>
        <taxon>Charales</taxon>
        <taxon>Characeae</taxon>
        <taxon>Chara</taxon>
    </lineage>
</organism>
<dbReference type="AlphaFoldDB" id="A0A388KK18"/>
<name>A0A388KK18_CHABU</name>
<comment type="caution">
    <text evidence="2">The sequence shown here is derived from an EMBL/GenBank/DDBJ whole genome shotgun (WGS) entry which is preliminary data.</text>
</comment>
<evidence type="ECO:0000313" key="2">
    <source>
        <dbReference type="EMBL" id="GBG70394.1"/>
    </source>
</evidence>
<dbReference type="EMBL" id="BFEA01000129">
    <property type="protein sequence ID" value="GBG70394.1"/>
    <property type="molecule type" value="Genomic_DNA"/>
</dbReference>
<reference evidence="2 3" key="1">
    <citation type="journal article" date="2018" name="Cell">
        <title>The Chara Genome: Secondary Complexity and Implications for Plant Terrestrialization.</title>
        <authorList>
            <person name="Nishiyama T."/>
            <person name="Sakayama H."/>
            <person name="Vries J.D."/>
            <person name="Buschmann H."/>
            <person name="Saint-Marcoux D."/>
            <person name="Ullrich K.K."/>
            <person name="Haas F.B."/>
            <person name="Vanderstraeten L."/>
            <person name="Becker D."/>
            <person name="Lang D."/>
            <person name="Vosolsobe S."/>
            <person name="Rombauts S."/>
            <person name="Wilhelmsson P.K.I."/>
            <person name="Janitza P."/>
            <person name="Kern R."/>
            <person name="Heyl A."/>
            <person name="Rumpler F."/>
            <person name="Villalobos L.I.A.C."/>
            <person name="Clay J.M."/>
            <person name="Skokan R."/>
            <person name="Toyoda A."/>
            <person name="Suzuki Y."/>
            <person name="Kagoshima H."/>
            <person name="Schijlen E."/>
            <person name="Tajeshwar N."/>
            <person name="Catarino B."/>
            <person name="Hetherington A.J."/>
            <person name="Saltykova A."/>
            <person name="Bonnot C."/>
            <person name="Breuninger H."/>
            <person name="Symeonidi A."/>
            <person name="Radhakrishnan G.V."/>
            <person name="Van Nieuwerburgh F."/>
            <person name="Deforce D."/>
            <person name="Chang C."/>
            <person name="Karol K.G."/>
            <person name="Hedrich R."/>
            <person name="Ulvskov P."/>
            <person name="Glockner G."/>
            <person name="Delwiche C.F."/>
            <person name="Petrasek J."/>
            <person name="Van de Peer Y."/>
            <person name="Friml J."/>
            <person name="Beilby M."/>
            <person name="Dolan L."/>
            <person name="Kohara Y."/>
            <person name="Sugano S."/>
            <person name="Fujiyama A."/>
            <person name="Delaux P.-M."/>
            <person name="Quint M."/>
            <person name="TheiBen G."/>
            <person name="Hagemann M."/>
            <person name="Harholt J."/>
            <person name="Dunand C."/>
            <person name="Zachgo S."/>
            <person name="Langdale J."/>
            <person name="Maumus F."/>
            <person name="Straeten D.V.D."/>
            <person name="Gould S.B."/>
            <person name="Rensing S.A."/>
        </authorList>
    </citation>
    <scope>NUCLEOTIDE SEQUENCE [LARGE SCALE GENOMIC DNA]</scope>
    <source>
        <strain evidence="2 3">S276</strain>
    </source>
</reference>
<feature type="compositionally biased region" description="Low complexity" evidence="1">
    <location>
        <begin position="75"/>
        <end position="89"/>
    </location>
</feature>
<proteinExistence type="predicted"/>
<evidence type="ECO:0000256" key="1">
    <source>
        <dbReference type="SAM" id="MobiDB-lite"/>
    </source>
</evidence>
<accession>A0A388KK18</accession>
<feature type="compositionally biased region" description="Polar residues" evidence="1">
    <location>
        <begin position="21"/>
        <end position="42"/>
    </location>
</feature>
<evidence type="ECO:0000313" key="3">
    <source>
        <dbReference type="Proteomes" id="UP000265515"/>
    </source>
</evidence>
<keyword evidence="3" id="KW-1185">Reference proteome</keyword>